<dbReference type="GO" id="GO:0003677">
    <property type="term" value="F:DNA binding"/>
    <property type="evidence" value="ECO:0007669"/>
    <property type="project" value="InterPro"/>
</dbReference>
<dbReference type="PANTHER" id="PTHR37301">
    <property type="entry name" value="DNA-BINDING PROTEIN-RELATED"/>
    <property type="match status" value="1"/>
</dbReference>
<dbReference type="EMBL" id="CBUH010000045">
    <property type="protein sequence ID" value="CDI41707.1"/>
    <property type="molecule type" value="Genomic_DNA"/>
</dbReference>
<dbReference type="InterPro" id="IPR010982">
    <property type="entry name" value="Lambda_DNA-bd_dom_sf"/>
</dbReference>
<keyword evidence="1" id="KW-0812">Transmembrane</keyword>
<keyword evidence="1" id="KW-1133">Transmembrane helix</keyword>
<sequence length="145" mass="16015">MIEVTVDFMLLKRKMKSKDLAKAIGITPANLSILKTGKAHGVRFDTLSKICEALDCQPGDLLKYVPDDEGKKMKNKNEFSALKLFISMLIAWAIVFVGAWASKGFSADFFAMPRFTIVLVVSVAGAIIIGPAIYGFLYIGRRHDK</sequence>
<evidence type="ECO:0000313" key="3">
    <source>
        <dbReference type="EMBL" id="CDI41707.1"/>
    </source>
</evidence>
<feature type="domain" description="HTH cro/C1-type" evidence="2">
    <location>
        <begin position="12"/>
        <end position="61"/>
    </location>
</feature>
<dbReference type="AlphaFoldDB" id="U4QB68"/>
<gene>
    <name evidence="3" type="ORF">LHCIRMBIA953_00916</name>
</gene>
<dbReference type="SMART" id="SM00530">
    <property type="entry name" value="HTH_XRE"/>
    <property type="match status" value="1"/>
</dbReference>
<dbReference type="PROSITE" id="PS50943">
    <property type="entry name" value="HTH_CROC1"/>
    <property type="match status" value="1"/>
</dbReference>
<name>U4QB68_LACHE</name>
<protein>
    <submittedName>
        <fullName evidence="3">XRE family transcriptional regulator</fullName>
    </submittedName>
</protein>
<accession>U4QB68</accession>
<evidence type="ECO:0000313" key="4">
    <source>
        <dbReference type="Proteomes" id="UP000017243"/>
    </source>
</evidence>
<dbReference type="CDD" id="cd00093">
    <property type="entry name" value="HTH_XRE"/>
    <property type="match status" value="1"/>
</dbReference>
<dbReference type="Gene3D" id="1.10.260.40">
    <property type="entry name" value="lambda repressor-like DNA-binding domains"/>
    <property type="match status" value="1"/>
</dbReference>
<dbReference type="Pfam" id="PF13443">
    <property type="entry name" value="HTH_26"/>
    <property type="match status" value="1"/>
</dbReference>
<dbReference type="PANTHER" id="PTHR37301:SF1">
    <property type="entry name" value="DNA-BINDING PROTEIN"/>
    <property type="match status" value="1"/>
</dbReference>
<feature type="transmembrane region" description="Helical" evidence="1">
    <location>
        <begin position="81"/>
        <end position="102"/>
    </location>
</feature>
<feature type="transmembrane region" description="Helical" evidence="1">
    <location>
        <begin position="114"/>
        <end position="139"/>
    </location>
</feature>
<keyword evidence="1" id="KW-0472">Membrane</keyword>
<evidence type="ECO:0000256" key="1">
    <source>
        <dbReference type="SAM" id="Phobius"/>
    </source>
</evidence>
<comment type="caution">
    <text evidence="3">The sequence shown here is derived from an EMBL/GenBank/DDBJ whole genome shotgun (WGS) entry which is preliminary data.</text>
</comment>
<reference evidence="3 4" key="1">
    <citation type="submission" date="2013-09" db="EMBL/GenBank/DDBJ databases">
        <title>Draft Genome Sequence of five Lactobacillus helveticus strains CIRM-BIA 101T, 103, 104, 951 and 953 isolated from milk product.</title>
        <authorList>
            <person name="Valence F."/>
            <person name="Chuat V."/>
            <person name="Ma L."/>
            <person name="Creno S."/>
            <person name="Falentin H."/>
            <person name="Lortal S."/>
            <person name="Bizet C."/>
            <person name="Clermont D."/>
            <person name="Loux V."/>
            <person name="Bouchier C."/>
            <person name="Cousin S."/>
        </authorList>
    </citation>
    <scope>NUCLEOTIDE SEQUENCE [LARGE SCALE GENOMIC DNA]</scope>
    <source>
        <strain evidence="3 4">CIRM-BIA 953</strain>
    </source>
</reference>
<proteinExistence type="predicted"/>
<dbReference type="InterPro" id="IPR001387">
    <property type="entry name" value="Cro/C1-type_HTH"/>
</dbReference>
<evidence type="ECO:0000259" key="2">
    <source>
        <dbReference type="PROSITE" id="PS50943"/>
    </source>
</evidence>
<dbReference type="Proteomes" id="UP000017243">
    <property type="component" value="Unassembled WGS sequence"/>
</dbReference>
<dbReference type="SUPFAM" id="SSF47413">
    <property type="entry name" value="lambda repressor-like DNA-binding domains"/>
    <property type="match status" value="1"/>
</dbReference>
<organism evidence="3 4">
    <name type="scientific">Lactobacillus helveticus CIRM-BIA 953</name>
    <dbReference type="NCBI Taxonomy" id="1226335"/>
    <lineage>
        <taxon>Bacteria</taxon>
        <taxon>Bacillati</taxon>
        <taxon>Bacillota</taxon>
        <taxon>Bacilli</taxon>
        <taxon>Lactobacillales</taxon>
        <taxon>Lactobacillaceae</taxon>
        <taxon>Lactobacillus</taxon>
    </lineage>
</organism>